<dbReference type="SUPFAM" id="SSF52540">
    <property type="entry name" value="P-loop containing nucleoside triphosphate hydrolases"/>
    <property type="match status" value="1"/>
</dbReference>
<comment type="caution">
    <text evidence="14">The sequence shown here is derived from an EMBL/GenBank/DDBJ whole genome shotgun (WGS) entry which is preliminary data.</text>
</comment>
<feature type="domain" description="Rad50/SbcC-type AAA" evidence="13">
    <location>
        <begin position="7"/>
        <end position="256"/>
    </location>
</feature>
<dbReference type="GO" id="GO:0000724">
    <property type="term" value="P:double-strand break repair via homologous recombination"/>
    <property type="evidence" value="ECO:0007669"/>
    <property type="project" value="TreeGrafter"/>
</dbReference>
<evidence type="ECO:0000256" key="5">
    <source>
        <dbReference type="ARBA" id="ARBA00022741"/>
    </source>
</evidence>
<keyword evidence="9" id="KW-0233">DNA recombination</keyword>
<dbReference type="GO" id="GO:0003697">
    <property type="term" value="F:single-stranded DNA binding"/>
    <property type="evidence" value="ECO:0007669"/>
    <property type="project" value="TreeGrafter"/>
</dbReference>
<keyword evidence="4" id="KW-0158">Chromosome</keyword>
<comment type="similarity">
    <text evidence="3">Belongs to the SMC family. SMC6 subfamily.</text>
</comment>
<evidence type="ECO:0000256" key="2">
    <source>
        <dbReference type="ARBA" id="ARBA00004286"/>
    </source>
</evidence>
<keyword evidence="6" id="KW-0227">DNA damage</keyword>
<keyword evidence="11" id="KW-0539">Nucleus</keyword>
<dbReference type="AlphaFoldDB" id="A0A0W8D3Z3"/>
<accession>A0A0W8D3Z3</accession>
<dbReference type="GO" id="GO:0005634">
    <property type="term" value="C:nucleus"/>
    <property type="evidence" value="ECO:0007669"/>
    <property type="project" value="UniProtKB-SubCell"/>
</dbReference>
<evidence type="ECO:0000256" key="9">
    <source>
        <dbReference type="ARBA" id="ARBA00023172"/>
    </source>
</evidence>
<proteinExistence type="inferred from homology"/>
<dbReference type="EMBL" id="LNFP01000621">
    <property type="protein sequence ID" value="KUF91072.1"/>
    <property type="molecule type" value="Genomic_DNA"/>
</dbReference>
<evidence type="ECO:0000256" key="6">
    <source>
        <dbReference type="ARBA" id="ARBA00022763"/>
    </source>
</evidence>
<evidence type="ECO:0000256" key="4">
    <source>
        <dbReference type="ARBA" id="ARBA00022454"/>
    </source>
</evidence>
<dbReference type="InterPro" id="IPR038729">
    <property type="entry name" value="Rad50/SbcC_AAA"/>
</dbReference>
<reference evidence="14 15" key="1">
    <citation type="submission" date="2015-11" db="EMBL/GenBank/DDBJ databases">
        <title>Genomes and virulence difference between two physiological races of Phytophthora nicotianae.</title>
        <authorList>
            <person name="Liu H."/>
            <person name="Ma X."/>
            <person name="Yu H."/>
            <person name="Fang D."/>
            <person name="Li Y."/>
            <person name="Wang X."/>
            <person name="Wang W."/>
            <person name="Dong Y."/>
            <person name="Xiao B."/>
        </authorList>
    </citation>
    <scope>NUCLEOTIDE SEQUENCE [LARGE SCALE GENOMIC DNA]</scope>
    <source>
        <strain evidence="15">race 1</strain>
    </source>
</reference>
<dbReference type="GO" id="GO:0005524">
    <property type="term" value="F:ATP binding"/>
    <property type="evidence" value="ECO:0007669"/>
    <property type="project" value="UniProtKB-KW"/>
</dbReference>
<dbReference type="GO" id="GO:0030915">
    <property type="term" value="C:Smc5-Smc6 complex"/>
    <property type="evidence" value="ECO:0007669"/>
    <property type="project" value="TreeGrafter"/>
</dbReference>
<dbReference type="GO" id="GO:0016887">
    <property type="term" value="F:ATP hydrolysis activity"/>
    <property type="evidence" value="ECO:0007669"/>
    <property type="project" value="InterPro"/>
</dbReference>
<organism evidence="14 15">
    <name type="scientific">Phytophthora nicotianae</name>
    <name type="common">Potato buckeye rot agent</name>
    <name type="synonym">Phytophthora parasitica</name>
    <dbReference type="NCBI Taxonomy" id="4792"/>
    <lineage>
        <taxon>Eukaryota</taxon>
        <taxon>Sar</taxon>
        <taxon>Stramenopiles</taxon>
        <taxon>Oomycota</taxon>
        <taxon>Peronosporomycetes</taxon>
        <taxon>Peronosporales</taxon>
        <taxon>Peronosporaceae</taxon>
        <taxon>Phytophthora</taxon>
    </lineage>
</organism>
<gene>
    <name evidence="14" type="ORF">AM588_10005354</name>
</gene>
<evidence type="ECO:0000256" key="10">
    <source>
        <dbReference type="ARBA" id="ARBA00023204"/>
    </source>
</evidence>
<evidence type="ECO:0000256" key="3">
    <source>
        <dbReference type="ARBA" id="ARBA00006793"/>
    </source>
</evidence>
<evidence type="ECO:0000313" key="14">
    <source>
        <dbReference type="EMBL" id="KUF91072.1"/>
    </source>
</evidence>
<evidence type="ECO:0000256" key="7">
    <source>
        <dbReference type="ARBA" id="ARBA00022840"/>
    </source>
</evidence>
<name>A0A0W8D3Z3_PHYNI</name>
<evidence type="ECO:0000256" key="8">
    <source>
        <dbReference type="ARBA" id="ARBA00023054"/>
    </source>
</evidence>
<keyword evidence="5" id="KW-0547">Nucleotide-binding</keyword>
<keyword evidence="10" id="KW-0234">DNA repair</keyword>
<dbReference type="PANTHER" id="PTHR19306">
    <property type="entry name" value="STRUCTURAL MAINTENANCE OF CHROMOSOMES 5,6 SMC5, SMC6"/>
    <property type="match status" value="1"/>
</dbReference>
<evidence type="ECO:0000256" key="11">
    <source>
        <dbReference type="ARBA" id="ARBA00023242"/>
    </source>
</evidence>
<protein>
    <recommendedName>
        <fullName evidence="13">Rad50/SbcC-type AAA domain-containing protein</fullName>
    </recommendedName>
</protein>
<dbReference type="Pfam" id="PF13476">
    <property type="entry name" value="AAA_23"/>
    <property type="match status" value="1"/>
</dbReference>
<evidence type="ECO:0000313" key="15">
    <source>
        <dbReference type="Proteomes" id="UP000054636"/>
    </source>
</evidence>
<dbReference type="Proteomes" id="UP000054636">
    <property type="component" value="Unassembled WGS sequence"/>
</dbReference>
<comment type="subcellular location">
    <subcellularLocation>
        <location evidence="2">Chromosome</location>
    </subcellularLocation>
    <subcellularLocation>
        <location evidence="1">Nucleus</location>
    </subcellularLocation>
</comment>
<evidence type="ECO:0000256" key="12">
    <source>
        <dbReference type="SAM" id="Coils"/>
    </source>
</evidence>
<evidence type="ECO:0000256" key="1">
    <source>
        <dbReference type="ARBA" id="ARBA00004123"/>
    </source>
</evidence>
<keyword evidence="8 12" id="KW-0175">Coiled coil</keyword>
<dbReference type="GO" id="GO:0035861">
    <property type="term" value="C:site of double-strand break"/>
    <property type="evidence" value="ECO:0007669"/>
    <property type="project" value="TreeGrafter"/>
</dbReference>
<dbReference type="PANTHER" id="PTHR19306:SF6">
    <property type="entry name" value="STRUCTURAL MAINTENANCE OF CHROMOSOMES PROTEIN 6"/>
    <property type="match status" value="1"/>
</dbReference>
<sequence>MGVIEEIYCENFMCHRKLRVTLSPHINFITGENGSGKSAIIAAIQICFGATARTTHRGKNIKAFIGHEFDGNALVSVKLRNDNSDVFHPDKYGKNIIVERLIRRDGSAEYRLKNEQGHVVSKLKSELDTMMDRLNIQTDNPCAVMDQENAKLFLKGKSEDKYKFFLQSTDLAKMRTTYTHIDETTRMIIESALKSEVAKIATLRDAKNKTKKQWQESQSIGKLEKELELLKTELEWSFVDQKETITANVQKKLKQKECDATSASEKLSKATNEAQQLEQDQNDANAKLEEASMRMDKNHRQKMRFDVFMDSQNRSMTVELLVEAAKKNCNKQFIFVTPNDLSMLRPDPVVKIQKLAPPRYRAASAGAHDVDMDGVA</sequence>
<keyword evidence="7" id="KW-0067">ATP-binding</keyword>
<feature type="coiled-coil region" evidence="12">
    <location>
        <begin position="253"/>
        <end position="294"/>
    </location>
</feature>
<evidence type="ECO:0000259" key="13">
    <source>
        <dbReference type="Pfam" id="PF13476"/>
    </source>
</evidence>
<dbReference type="Gene3D" id="3.40.50.300">
    <property type="entry name" value="P-loop containing nucleotide triphosphate hydrolases"/>
    <property type="match status" value="1"/>
</dbReference>
<dbReference type="InterPro" id="IPR027417">
    <property type="entry name" value="P-loop_NTPase"/>
</dbReference>
<dbReference type="GO" id="GO:0003684">
    <property type="term" value="F:damaged DNA binding"/>
    <property type="evidence" value="ECO:0007669"/>
    <property type="project" value="TreeGrafter"/>
</dbReference>